<reference evidence="3" key="1">
    <citation type="journal article" date="2022" name="Cell">
        <title>Design, construction, and in vivo augmentation of a complex gut microbiome.</title>
        <authorList>
            <person name="Cheng A.G."/>
            <person name="Ho P.Y."/>
            <person name="Aranda-Diaz A."/>
            <person name="Jain S."/>
            <person name="Yu F.B."/>
            <person name="Meng X."/>
            <person name="Wang M."/>
            <person name="Iakiviak M."/>
            <person name="Nagashima K."/>
            <person name="Zhao A."/>
            <person name="Murugkar P."/>
            <person name="Patil A."/>
            <person name="Atabakhsh K."/>
            <person name="Weakley A."/>
            <person name="Yan J."/>
            <person name="Brumbaugh A.R."/>
            <person name="Higginbottom S."/>
            <person name="Dimas A."/>
            <person name="Shiver A.L."/>
            <person name="Deutschbauer A."/>
            <person name="Neff N."/>
            <person name="Sonnenburg J.L."/>
            <person name="Huang K.C."/>
            <person name="Fischbach M.A."/>
        </authorList>
    </citation>
    <scope>NUCLEOTIDE SEQUENCE</scope>
    <source>
        <strain evidence="3">DSM 19829</strain>
    </source>
</reference>
<keyword evidence="1" id="KW-1133">Transmembrane helix</keyword>
<dbReference type="RefSeq" id="WP_049898246.1">
    <property type="nucleotide sequence ID" value="NZ_CABLBR010000021.1"/>
</dbReference>
<evidence type="ECO:0000313" key="4">
    <source>
        <dbReference type="Proteomes" id="UP001060164"/>
    </source>
</evidence>
<evidence type="ECO:0000256" key="1">
    <source>
        <dbReference type="SAM" id="Phobius"/>
    </source>
</evidence>
<dbReference type="PANTHER" id="PTHR40448:SF1">
    <property type="entry name" value="TWO-COMPONENT SENSOR HISTIDINE KINASE"/>
    <property type="match status" value="1"/>
</dbReference>
<dbReference type="CDD" id="cd16935">
    <property type="entry name" value="HATPase_AgrC-ComD-like"/>
    <property type="match status" value="1"/>
</dbReference>
<keyword evidence="4" id="KW-1185">Reference proteome</keyword>
<dbReference type="Gene3D" id="3.30.565.10">
    <property type="entry name" value="Histidine kinase-like ATPase, C-terminal domain"/>
    <property type="match status" value="1"/>
</dbReference>
<keyword evidence="1" id="KW-0812">Transmembrane</keyword>
<dbReference type="SUPFAM" id="SSF55874">
    <property type="entry name" value="ATPase domain of HSP90 chaperone/DNA topoisomerase II/histidine kinase"/>
    <property type="match status" value="1"/>
</dbReference>
<evidence type="ECO:0000313" key="3">
    <source>
        <dbReference type="EMBL" id="UWP58182.1"/>
    </source>
</evidence>
<dbReference type="Gene3D" id="1.10.287.130">
    <property type="match status" value="1"/>
</dbReference>
<gene>
    <name evidence="3" type="ORF">NQ502_12415</name>
</gene>
<proteinExistence type="predicted"/>
<accession>A0ABY5VCZ2</accession>
<feature type="transmembrane region" description="Helical" evidence="1">
    <location>
        <begin position="188"/>
        <end position="209"/>
    </location>
</feature>
<sequence length="446" mass="50876">MPNTIEFAVNWILSLAYGTLLFFIVRQFIPLRRDNRFLMLLEIFMITYLSNAIIYPGETTGTFGAFAALIIILLVFHKGRLYLKCSVAVLLFPIIVSISYILQDVGSLVWMYVFHRQMSTAGQTILHSFTMMLRIPVWFAIWHYMKKWIPCAVCDLTRKLWFLIDLVSLASFIGIITVIYNSTSETSYIAYPACIASLITNLGCCCLCTHMAKTVRTEMQLETYQYQQAYYLEMEASQCAIRGLRHDMKNHLNVVGTLLQNENYDKACQYLTNLDQKFVTTAKNFCPNSIVNAVLSTKEQYARDHGIRCDLQVELPKTLPLDDIDLCSLFGNTLDNAIEACLKIQEVSKRFITVKARCSNSCFSYEIVNAKENEILETKAGLRTDKKNPESHGIGTGNVRRIVEKYHGAIDVHYTQDRFSIVILIQTGAFPARQRASRGSTYFLSE</sequence>
<feature type="domain" description="Sensor histidine kinase NatK-like C-terminal" evidence="2">
    <location>
        <begin position="324"/>
        <end position="426"/>
    </location>
</feature>
<dbReference type="EMBL" id="CP102290">
    <property type="protein sequence ID" value="UWP58182.1"/>
    <property type="molecule type" value="Genomic_DNA"/>
</dbReference>
<dbReference type="InterPro" id="IPR036890">
    <property type="entry name" value="HATPase_C_sf"/>
</dbReference>
<dbReference type="PANTHER" id="PTHR40448">
    <property type="entry name" value="TWO-COMPONENT SENSOR HISTIDINE KINASE"/>
    <property type="match status" value="1"/>
</dbReference>
<dbReference type="Pfam" id="PF14501">
    <property type="entry name" value="HATPase_c_5"/>
    <property type="match status" value="1"/>
</dbReference>
<name>A0ABY5VCZ2_9FIRM</name>
<organism evidence="3 4">
    <name type="scientific">Ruminococcus gauvreauii</name>
    <dbReference type="NCBI Taxonomy" id="438033"/>
    <lineage>
        <taxon>Bacteria</taxon>
        <taxon>Bacillati</taxon>
        <taxon>Bacillota</taxon>
        <taxon>Clostridia</taxon>
        <taxon>Eubacteriales</taxon>
        <taxon>Oscillospiraceae</taxon>
        <taxon>Ruminococcus</taxon>
    </lineage>
</organism>
<feature type="transmembrane region" description="Helical" evidence="1">
    <location>
        <begin position="160"/>
        <end position="182"/>
    </location>
</feature>
<feature type="transmembrane region" description="Helical" evidence="1">
    <location>
        <begin position="89"/>
        <end position="113"/>
    </location>
</feature>
<dbReference type="InterPro" id="IPR032834">
    <property type="entry name" value="NatK-like_C"/>
</dbReference>
<keyword evidence="1" id="KW-0472">Membrane</keyword>
<evidence type="ECO:0000259" key="2">
    <source>
        <dbReference type="Pfam" id="PF14501"/>
    </source>
</evidence>
<dbReference type="Proteomes" id="UP001060164">
    <property type="component" value="Chromosome"/>
</dbReference>
<feature type="transmembrane region" description="Helical" evidence="1">
    <location>
        <begin position="61"/>
        <end position="77"/>
    </location>
</feature>
<protein>
    <submittedName>
        <fullName evidence="3">GHKL domain-containing protein</fullName>
    </submittedName>
</protein>
<feature type="transmembrane region" description="Helical" evidence="1">
    <location>
        <begin position="6"/>
        <end position="25"/>
    </location>
</feature>
<feature type="transmembrane region" description="Helical" evidence="1">
    <location>
        <begin position="125"/>
        <end position="144"/>
    </location>
</feature>